<reference evidence="3" key="1">
    <citation type="submission" date="2019-09" db="EMBL/GenBank/DDBJ databases">
        <authorList>
            <person name="Jung D.-H."/>
        </authorList>
    </citation>
    <scope>NUCLEOTIDE SEQUENCE [LARGE SCALE GENOMIC DNA]</scope>
    <source>
        <strain evidence="3">JA-25</strain>
    </source>
</reference>
<dbReference type="Gene3D" id="2.130.10.10">
    <property type="entry name" value="YVTN repeat-like/Quinoprotein amine dehydrogenase"/>
    <property type="match status" value="2"/>
</dbReference>
<organism evidence="2 3">
    <name type="scientific">Fibrivirga algicola</name>
    <dbReference type="NCBI Taxonomy" id="2950420"/>
    <lineage>
        <taxon>Bacteria</taxon>
        <taxon>Pseudomonadati</taxon>
        <taxon>Bacteroidota</taxon>
        <taxon>Cytophagia</taxon>
        <taxon>Cytophagales</taxon>
        <taxon>Spirosomataceae</taxon>
        <taxon>Fibrivirga</taxon>
    </lineage>
</organism>
<gene>
    <name evidence="2" type="ORF">F7231_05895</name>
</gene>
<feature type="chain" id="PRO_5047111215" evidence="1">
    <location>
        <begin position="24"/>
        <end position="429"/>
    </location>
</feature>
<evidence type="ECO:0000256" key="1">
    <source>
        <dbReference type="SAM" id="SignalP"/>
    </source>
</evidence>
<dbReference type="Proteomes" id="UP000606008">
    <property type="component" value="Unassembled WGS sequence"/>
</dbReference>
<comment type="caution">
    <text evidence="2">The sequence shown here is derived from an EMBL/GenBank/DDBJ whole genome shotgun (WGS) entry which is preliminary data.</text>
</comment>
<protein>
    <submittedName>
        <fullName evidence="2">WD40 repeat domain-containing protein</fullName>
    </submittedName>
</protein>
<feature type="signal peptide" evidence="1">
    <location>
        <begin position="1"/>
        <end position="23"/>
    </location>
</feature>
<accession>A0ABX0QEL8</accession>
<sequence length="429" mass="44124">MKKVSFLAAWLMLAGIGTHTAFAQAPVQFNARALVAISDADLSASALIDGNRYTTQGTRDQLTYVSFPLNRTGQNMGAVNLSNSMSLTDKALAVTSSGRVGFVIEGRSSLGDSLGTIKGLADFPATNTLFVLDLSNPQKPAVKYRVPIGASATLMAVSLAPTGNSVVVASGEAGKEIKLVEVDATGKPTRILTAGSPVPDVAITDVTFHPGGQFIAYTTANGEVGLMKYAIDDKTKKPYVIPHGKPVKIGAAVGGGKFTTKGDYFIVADSKKGPGAGGAGAGELVVVQFGTDDTPTDAKIVSQVATGESPEAVAISPDGATVAVVSAGQSYQPFANAAAGKSEVALYSLKEGKLVAAGKAVINGIMPQAVEFDKTGDNLAVGVAEYLDYGLRTGGIEFYKITKGDQPSLTKQPGRISVTRGVHAIRVVN</sequence>
<keyword evidence="3" id="KW-1185">Reference proteome</keyword>
<proteinExistence type="predicted"/>
<evidence type="ECO:0000313" key="2">
    <source>
        <dbReference type="EMBL" id="NID09696.1"/>
    </source>
</evidence>
<dbReference type="InterPro" id="IPR015943">
    <property type="entry name" value="WD40/YVTN_repeat-like_dom_sf"/>
</dbReference>
<reference evidence="3" key="2">
    <citation type="submission" date="2023-07" db="EMBL/GenBank/DDBJ databases">
        <authorList>
            <person name="Jung D.-H."/>
        </authorList>
    </citation>
    <scope>NUCLEOTIDE SEQUENCE [LARGE SCALE GENOMIC DNA]</scope>
    <source>
        <strain evidence="3">JA-25</strain>
    </source>
</reference>
<keyword evidence="1" id="KW-0732">Signal</keyword>
<dbReference type="EMBL" id="WAEL01000002">
    <property type="protein sequence ID" value="NID09696.1"/>
    <property type="molecule type" value="Genomic_DNA"/>
</dbReference>
<name>A0ABX0QEL8_9BACT</name>
<dbReference type="RefSeq" id="WP_166691272.1">
    <property type="nucleotide sequence ID" value="NZ_WAEL01000002.1"/>
</dbReference>
<dbReference type="SUPFAM" id="SSF75011">
    <property type="entry name" value="3-carboxy-cis,cis-mucoante lactonizing enzyme"/>
    <property type="match status" value="1"/>
</dbReference>
<evidence type="ECO:0000313" key="3">
    <source>
        <dbReference type="Proteomes" id="UP000606008"/>
    </source>
</evidence>